<accession>A0ABR2V802</accession>
<sequence>MATAAAIPSSGPAGQTSLKAPATSSTTAESATAGKSQVSSGSSTPQAMPRRPARPVSTDYLSDKATTAFIRRTLCAQHLAERGRNTPAPIEELLPPLTSRNDVDLQLYALLSVILKEFVQKWYSNITPDETFVAEIVQIIAHCTRALEQRLRNMDLESLLLDELPELLDAHVRAYRTAQNSAARPPIMANHQEIYHSLCPLPALSPLPKPGDTRSLQAQADSEAAYRQLLVQGVLALLLPTEDLENECLTSLVGQIFSELIIGNLVAKKLSEPWLLLEIFIMLTRLAKGNSQPTSSSEIHDSTGSNNHGTDPTRTQPTKTVQGSSFHESFWSLVQWGFLLVGAIRVLIGTLVLSRSLPPRSALLFAQKPYVTDHSTSEESHRPLTGSRPHLVPTRVPISNFKIWPCIANLLEMDARMPWLSGALSMIQWSATRGPGHVAGYNGIVDRLLSHYIQSGLLDPSRLPPLLRSIRSALFPNNAPGTSTLVAPSSEEELVALRRRCASAIWTVVPKSIGRLYFGSVPFWPSSKRSSRITLEDDSSMKTLRSGPQDSKSSRSAPRGYSASDKSPAAGEPKDTQESGAERFTEGGKPKGHSSVASDEPPGRDVVEQDGSIGYTQPSPSELSTDQDEDRILAEIEAGILDVFSDAYCNKHLVYGMLELILVRIMPELAEKGIIELWEERLS</sequence>
<comment type="caution">
    <text evidence="5">The sequence shown here is derived from an EMBL/GenBank/DDBJ whole genome shotgun (WGS) entry which is preliminary data.</text>
</comment>
<comment type="subcellular location">
    <subcellularLocation>
        <location evidence="1">Cytoplasm</location>
    </subcellularLocation>
</comment>
<dbReference type="InterPro" id="IPR051837">
    <property type="entry name" value="SortingNexin/PXDomain-PKLike"/>
</dbReference>
<evidence type="ECO:0000313" key="6">
    <source>
        <dbReference type="Proteomes" id="UP001408356"/>
    </source>
</evidence>
<evidence type="ECO:0000256" key="2">
    <source>
        <dbReference type="ARBA" id="ARBA00022490"/>
    </source>
</evidence>
<feature type="compositionally biased region" description="Low complexity" evidence="3">
    <location>
        <begin position="22"/>
        <end position="33"/>
    </location>
</feature>
<keyword evidence="6" id="KW-1185">Reference proteome</keyword>
<feature type="region of interest" description="Disordered" evidence="3">
    <location>
        <begin position="290"/>
        <end position="320"/>
    </location>
</feature>
<keyword evidence="2" id="KW-0963">Cytoplasm</keyword>
<organism evidence="5 6">
    <name type="scientific">Seiridium unicorne</name>
    <dbReference type="NCBI Taxonomy" id="138068"/>
    <lineage>
        <taxon>Eukaryota</taxon>
        <taxon>Fungi</taxon>
        <taxon>Dikarya</taxon>
        <taxon>Ascomycota</taxon>
        <taxon>Pezizomycotina</taxon>
        <taxon>Sordariomycetes</taxon>
        <taxon>Xylariomycetidae</taxon>
        <taxon>Amphisphaeriales</taxon>
        <taxon>Sporocadaceae</taxon>
        <taxon>Seiridium</taxon>
    </lineage>
</organism>
<dbReference type="PROSITE" id="PS51207">
    <property type="entry name" value="PXA"/>
    <property type="match status" value="1"/>
</dbReference>
<feature type="region of interest" description="Disordered" evidence="3">
    <location>
        <begin position="527"/>
        <end position="627"/>
    </location>
</feature>
<dbReference type="Pfam" id="PF02194">
    <property type="entry name" value="PXA"/>
    <property type="match status" value="1"/>
</dbReference>
<feature type="region of interest" description="Disordered" evidence="3">
    <location>
        <begin position="1"/>
        <end position="58"/>
    </location>
</feature>
<dbReference type="InterPro" id="IPR003114">
    <property type="entry name" value="Phox_assoc"/>
</dbReference>
<gene>
    <name evidence="5" type="ORF">SUNI508_04341</name>
</gene>
<feature type="compositionally biased region" description="Polar residues" evidence="3">
    <location>
        <begin position="541"/>
        <end position="556"/>
    </location>
</feature>
<evidence type="ECO:0000313" key="5">
    <source>
        <dbReference type="EMBL" id="KAK9423047.1"/>
    </source>
</evidence>
<name>A0ABR2V802_9PEZI</name>
<dbReference type="EMBL" id="JARVKF010000090">
    <property type="protein sequence ID" value="KAK9423047.1"/>
    <property type="molecule type" value="Genomic_DNA"/>
</dbReference>
<evidence type="ECO:0000256" key="1">
    <source>
        <dbReference type="ARBA" id="ARBA00004496"/>
    </source>
</evidence>
<evidence type="ECO:0000259" key="4">
    <source>
        <dbReference type="PROSITE" id="PS51207"/>
    </source>
</evidence>
<dbReference type="Proteomes" id="UP001408356">
    <property type="component" value="Unassembled WGS sequence"/>
</dbReference>
<proteinExistence type="predicted"/>
<dbReference type="SMART" id="SM00313">
    <property type="entry name" value="PXA"/>
    <property type="match status" value="1"/>
</dbReference>
<feature type="compositionally biased region" description="Polar residues" evidence="3">
    <location>
        <begin position="34"/>
        <end position="46"/>
    </location>
</feature>
<evidence type="ECO:0000256" key="3">
    <source>
        <dbReference type="SAM" id="MobiDB-lite"/>
    </source>
</evidence>
<dbReference type="PANTHER" id="PTHR22999:SF23">
    <property type="entry name" value="SORTING NEXIN-16"/>
    <property type="match status" value="1"/>
</dbReference>
<protein>
    <submittedName>
        <fullName evidence="5">PXA domain-containing protein</fullName>
    </submittedName>
</protein>
<feature type="compositionally biased region" description="Basic and acidic residues" evidence="3">
    <location>
        <begin position="572"/>
        <end position="589"/>
    </location>
</feature>
<feature type="domain" description="PXA" evidence="4">
    <location>
        <begin position="100"/>
        <end position="288"/>
    </location>
</feature>
<feature type="compositionally biased region" description="Polar residues" evidence="3">
    <location>
        <begin position="614"/>
        <end position="624"/>
    </location>
</feature>
<dbReference type="PANTHER" id="PTHR22999">
    <property type="entry name" value="PX SERINE/THREONINE KINASE PXK"/>
    <property type="match status" value="1"/>
</dbReference>
<reference evidence="5 6" key="1">
    <citation type="journal article" date="2024" name="J. Plant Pathol.">
        <title>Sequence and assembly of the genome of Seiridium unicorne, isolate CBS 538.82, causal agent of cypress canker disease.</title>
        <authorList>
            <person name="Scali E."/>
            <person name="Rocca G.D."/>
            <person name="Danti R."/>
            <person name="Garbelotto M."/>
            <person name="Barberini S."/>
            <person name="Baroncelli R."/>
            <person name="Emiliani G."/>
        </authorList>
    </citation>
    <scope>NUCLEOTIDE SEQUENCE [LARGE SCALE GENOMIC DNA]</scope>
    <source>
        <strain evidence="5 6">BM-138-508</strain>
    </source>
</reference>